<evidence type="ECO:0000313" key="7">
    <source>
        <dbReference type="EMBL" id="PWG58984.1"/>
    </source>
</evidence>
<gene>
    <name evidence="7" type="primary">mtnN</name>
    <name evidence="7" type="ORF">DF200_09995</name>
</gene>
<proteinExistence type="predicted"/>
<reference evidence="7 8" key="1">
    <citation type="journal article" date="2018" name="Int. J. Syst. Evol. Microbiol.">
        <title>Bifidobacterium catulorum sp. nov., a novel taxon from the faeces of the baby common marmoset (Callithrix jacchus).</title>
        <authorList>
            <person name="Modesto M."/>
            <person name="Michelini S."/>
            <person name="Oki K."/>
            <person name="Biavati B."/>
            <person name="Watanabe K."/>
            <person name="Mattarelli P."/>
        </authorList>
    </citation>
    <scope>NUCLEOTIDE SEQUENCE [LARGE SCALE GENOMIC DNA]</scope>
    <source>
        <strain evidence="7 8">MRM 8.19</strain>
    </source>
</reference>
<keyword evidence="5" id="KW-0486">Methionine biosynthesis</keyword>
<dbReference type="GO" id="GO:0009164">
    <property type="term" value="P:nucleoside catabolic process"/>
    <property type="evidence" value="ECO:0007669"/>
    <property type="project" value="InterPro"/>
</dbReference>
<evidence type="ECO:0000259" key="6">
    <source>
        <dbReference type="Pfam" id="PF01048"/>
    </source>
</evidence>
<dbReference type="Pfam" id="PF01048">
    <property type="entry name" value="PNP_UDP_1"/>
    <property type="match status" value="1"/>
</dbReference>
<organism evidence="7 8">
    <name type="scientific">Bifidobacterium catulorum</name>
    <dbReference type="NCBI Taxonomy" id="1630173"/>
    <lineage>
        <taxon>Bacteria</taxon>
        <taxon>Bacillati</taxon>
        <taxon>Actinomycetota</taxon>
        <taxon>Actinomycetes</taxon>
        <taxon>Bifidobacteriales</taxon>
        <taxon>Bifidobacteriaceae</taxon>
        <taxon>Bifidobacterium</taxon>
    </lineage>
</organism>
<dbReference type="GO" id="GO:0019509">
    <property type="term" value="P:L-methionine salvage from methylthioadenosine"/>
    <property type="evidence" value="ECO:0007669"/>
    <property type="project" value="UniProtKB-UniPathway"/>
</dbReference>
<dbReference type="UniPathway" id="UPA00904">
    <property type="reaction ID" value="UER00871"/>
</dbReference>
<dbReference type="Proteomes" id="UP000245753">
    <property type="component" value="Unassembled WGS sequence"/>
</dbReference>
<dbReference type="GO" id="GO:0008930">
    <property type="term" value="F:methylthioadenosine nucleosidase activity"/>
    <property type="evidence" value="ECO:0007669"/>
    <property type="project" value="InterPro"/>
</dbReference>
<evidence type="ECO:0000313" key="8">
    <source>
        <dbReference type="Proteomes" id="UP000245753"/>
    </source>
</evidence>
<comment type="pathway">
    <text evidence="1">Amino-acid biosynthesis; L-methionine biosynthesis via salvage pathway; S-methyl-5-thio-alpha-D-ribose 1-phosphate from S-methyl-5'-thioadenosine (hydrolase route): step 1/2.</text>
</comment>
<keyword evidence="8" id="KW-1185">Reference proteome</keyword>
<dbReference type="EC" id="3.2.2.9" evidence="2"/>
<dbReference type="GO" id="GO:0008782">
    <property type="term" value="F:adenosylhomocysteine nucleosidase activity"/>
    <property type="evidence" value="ECO:0007669"/>
    <property type="project" value="UniProtKB-EC"/>
</dbReference>
<dbReference type="OrthoDB" id="44283at2"/>
<dbReference type="NCBIfam" id="TIGR01704">
    <property type="entry name" value="MTA_SAH-Nsdase"/>
    <property type="match status" value="1"/>
</dbReference>
<dbReference type="GO" id="GO:0005829">
    <property type="term" value="C:cytosol"/>
    <property type="evidence" value="ECO:0007669"/>
    <property type="project" value="TreeGrafter"/>
</dbReference>
<dbReference type="CDD" id="cd09008">
    <property type="entry name" value="MTAN"/>
    <property type="match status" value="1"/>
</dbReference>
<evidence type="ECO:0000256" key="3">
    <source>
        <dbReference type="ARBA" id="ARBA00022605"/>
    </source>
</evidence>
<dbReference type="Gene3D" id="3.40.50.1580">
    <property type="entry name" value="Nucleoside phosphorylase domain"/>
    <property type="match status" value="1"/>
</dbReference>
<dbReference type="SUPFAM" id="SSF53167">
    <property type="entry name" value="Purine and uridine phosphorylases"/>
    <property type="match status" value="1"/>
</dbReference>
<dbReference type="PANTHER" id="PTHR46832">
    <property type="entry name" value="5'-METHYLTHIOADENOSINE/S-ADENOSYLHOMOCYSTEINE NUCLEOSIDASE"/>
    <property type="match status" value="1"/>
</dbReference>
<name>A0A2U2MQ64_9BIFI</name>
<feature type="domain" description="Nucleoside phosphorylase" evidence="6">
    <location>
        <begin position="4"/>
        <end position="227"/>
    </location>
</feature>
<evidence type="ECO:0000256" key="5">
    <source>
        <dbReference type="ARBA" id="ARBA00023167"/>
    </source>
</evidence>
<sequence>MARTIAVIGALDEEVALIAQSLRDTDTTHAAGLDIVSGSYAAKSGETLKVVATVAGMGTVNAAATTQHLIDAYRPEAVVFSGIAGNLNRHLHINDVVLGGTLRYLDSDMRLIAQSAPKTEEFHSDPHLIELADEALDEMGITHITGIIATGNYFVEGDENVNRVIVATGADAVEMEGAAVVHVAARNEVPALVIRALSDNADTEYETFKDFDISEYADTAARLVINILGRM</sequence>
<accession>A0A2U2MQ64</accession>
<dbReference type="InterPro" id="IPR010049">
    <property type="entry name" value="MTA_SAH_Nsdase"/>
</dbReference>
<evidence type="ECO:0000256" key="2">
    <source>
        <dbReference type="ARBA" id="ARBA00011974"/>
    </source>
</evidence>
<dbReference type="InterPro" id="IPR000845">
    <property type="entry name" value="Nucleoside_phosphorylase_d"/>
</dbReference>
<dbReference type="EMBL" id="QFFN01000049">
    <property type="protein sequence ID" value="PWG58984.1"/>
    <property type="molecule type" value="Genomic_DNA"/>
</dbReference>
<evidence type="ECO:0000256" key="4">
    <source>
        <dbReference type="ARBA" id="ARBA00022801"/>
    </source>
</evidence>
<dbReference type="AlphaFoldDB" id="A0A2U2MQ64"/>
<keyword evidence="3" id="KW-0028">Amino-acid biosynthesis</keyword>
<comment type="caution">
    <text evidence="7">The sequence shown here is derived from an EMBL/GenBank/DDBJ whole genome shotgun (WGS) entry which is preliminary data.</text>
</comment>
<keyword evidence="4" id="KW-0378">Hydrolase</keyword>
<dbReference type="PANTHER" id="PTHR46832:SF1">
    <property type="entry name" value="5'-METHYLTHIOADENOSINE_S-ADENOSYLHOMOCYSTEINE NUCLEOSIDASE"/>
    <property type="match status" value="1"/>
</dbReference>
<dbReference type="GO" id="GO:0019284">
    <property type="term" value="P:L-methionine salvage from S-adenosylmethionine"/>
    <property type="evidence" value="ECO:0007669"/>
    <property type="project" value="TreeGrafter"/>
</dbReference>
<protein>
    <recommendedName>
        <fullName evidence="2">adenosylhomocysteine nucleosidase</fullName>
        <ecNumber evidence="2">3.2.2.9</ecNumber>
    </recommendedName>
</protein>
<dbReference type="InterPro" id="IPR035994">
    <property type="entry name" value="Nucleoside_phosphorylase_sf"/>
</dbReference>
<dbReference type="RefSeq" id="WP_109138127.1">
    <property type="nucleotide sequence ID" value="NZ_QFFN01000049.1"/>
</dbReference>
<evidence type="ECO:0000256" key="1">
    <source>
        <dbReference type="ARBA" id="ARBA00004945"/>
    </source>
</evidence>